<dbReference type="Pfam" id="PF07366">
    <property type="entry name" value="SnoaL"/>
    <property type="match status" value="1"/>
</dbReference>
<proteinExistence type="predicted"/>
<evidence type="ECO:0000313" key="1">
    <source>
        <dbReference type="EMBL" id="SDQ41932.1"/>
    </source>
</evidence>
<reference evidence="1 2" key="1">
    <citation type="submission" date="2016-10" db="EMBL/GenBank/DDBJ databases">
        <authorList>
            <person name="de Groot N.N."/>
        </authorList>
    </citation>
    <scope>NUCLEOTIDE SEQUENCE [LARGE SCALE GENOMIC DNA]</scope>
    <source>
        <strain evidence="1 2">DSM 20117</strain>
    </source>
</reference>
<evidence type="ECO:0000313" key="2">
    <source>
        <dbReference type="Proteomes" id="UP000181917"/>
    </source>
</evidence>
<dbReference type="GO" id="GO:0030638">
    <property type="term" value="P:polyketide metabolic process"/>
    <property type="evidence" value="ECO:0007669"/>
    <property type="project" value="InterPro"/>
</dbReference>
<dbReference type="PANTHER" id="PTHR38436">
    <property type="entry name" value="POLYKETIDE CYCLASE SNOAL-LIKE DOMAIN"/>
    <property type="match status" value="1"/>
</dbReference>
<dbReference type="OrthoDB" id="129343at2"/>
<name>A0A1H1AQQ4_9MICC</name>
<dbReference type="InterPro" id="IPR009959">
    <property type="entry name" value="Cyclase_SnoaL-like"/>
</dbReference>
<protein>
    <submittedName>
        <fullName evidence="1">Predicted ester cyclase</fullName>
    </submittedName>
</protein>
<dbReference type="InterPro" id="IPR032710">
    <property type="entry name" value="NTF2-like_dom_sf"/>
</dbReference>
<dbReference type="SUPFAM" id="SSF54427">
    <property type="entry name" value="NTF2-like"/>
    <property type="match status" value="1"/>
</dbReference>
<gene>
    <name evidence="1" type="ORF">SAMN04489742_1042</name>
</gene>
<dbReference type="STRING" id="37928.SAMN04489742_1042"/>
<sequence length="138" mass="15135">MARGSGIIERFYREIMEGGNLDLIDQLGSESYTDHEEPMPGQPSGLDGIRFYVDTFRKAFPDIKVKTINPTMTDGDLEAARVVLTGTHKGELMGTAPTGNTVEFGGIDIIRVQDGQVVEHWGATDMLKLMQQIGAVHL</sequence>
<organism evidence="1 2">
    <name type="scientific">Crystallibacter crystallopoietes</name>
    <dbReference type="NCBI Taxonomy" id="37928"/>
    <lineage>
        <taxon>Bacteria</taxon>
        <taxon>Bacillati</taxon>
        <taxon>Actinomycetota</taxon>
        <taxon>Actinomycetes</taxon>
        <taxon>Micrococcales</taxon>
        <taxon>Micrococcaceae</taxon>
        <taxon>Crystallibacter</taxon>
    </lineage>
</organism>
<dbReference type="EMBL" id="FNKH01000002">
    <property type="protein sequence ID" value="SDQ41932.1"/>
    <property type="molecule type" value="Genomic_DNA"/>
</dbReference>
<keyword evidence="2" id="KW-1185">Reference proteome</keyword>
<accession>A0A1H1AQQ4</accession>
<dbReference type="KEGG" id="acry:AC20117_12115"/>
<dbReference type="RefSeq" id="WP_074699525.1">
    <property type="nucleotide sequence ID" value="NZ_CP018863.1"/>
</dbReference>
<dbReference type="Proteomes" id="UP000181917">
    <property type="component" value="Unassembled WGS sequence"/>
</dbReference>
<dbReference type="AlphaFoldDB" id="A0A1H1AQQ4"/>
<dbReference type="Gene3D" id="3.10.450.50">
    <property type="match status" value="1"/>
</dbReference>
<dbReference type="PANTHER" id="PTHR38436:SF1">
    <property type="entry name" value="ESTER CYCLASE"/>
    <property type="match status" value="1"/>
</dbReference>